<dbReference type="RefSeq" id="WP_010746455.1">
    <property type="nucleotide sequence ID" value="NZ_BAAAXM010000026.1"/>
</dbReference>
<evidence type="ECO:0000313" key="3">
    <source>
        <dbReference type="Proteomes" id="UP001254770"/>
    </source>
</evidence>
<dbReference type="EMBL" id="JARPXM010000037">
    <property type="protein sequence ID" value="MDT2540373.1"/>
    <property type="molecule type" value="Genomic_DNA"/>
</dbReference>
<evidence type="ECO:0000313" key="1">
    <source>
        <dbReference type="EMBL" id="MDT2540373.1"/>
    </source>
</evidence>
<proteinExistence type="predicted"/>
<protein>
    <submittedName>
        <fullName evidence="2">DUF1905 domain-containing protein</fullName>
    </submittedName>
</protein>
<sequence length="105" mass="12198">MDNKGINYEFSSSVYYYSSSPQMTGWTMVSLPKNLSSAIREAFKSLEEGWGRLKVTAKIGQTEWQTAIWFDTKQDTYLLPLKAVVRKKEKITEESMVTVNIWIQY</sequence>
<dbReference type="InterPro" id="IPR037079">
    <property type="entry name" value="AF2212/PG0164-like_sf"/>
</dbReference>
<name>A0AAW8T9M9_9ENTE</name>
<organism evidence="2 3">
    <name type="scientific">Enterococcus raffinosus</name>
    <dbReference type="NCBI Taxonomy" id="71452"/>
    <lineage>
        <taxon>Bacteria</taxon>
        <taxon>Bacillati</taxon>
        <taxon>Bacillota</taxon>
        <taxon>Bacilli</taxon>
        <taxon>Lactobacillales</taxon>
        <taxon>Enterococcaceae</taxon>
        <taxon>Enterococcus</taxon>
    </lineage>
</organism>
<dbReference type="AlphaFoldDB" id="A0AAW8T9M9"/>
<dbReference type="InterPro" id="IPR015018">
    <property type="entry name" value="DUF1905"/>
</dbReference>
<comment type="caution">
    <text evidence="2">The sequence shown here is derived from an EMBL/GenBank/DDBJ whole genome shotgun (WGS) entry which is preliminary data.</text>
</comment>
<dbReference type="Proteomes" id="UP001249240">
    <property type="component" value="Unassembled WGS sequence"/>
</dbReference>
<dbReference type="Proteomes" id="UP001254770">
    <property type="component" value="Unassembled WGS sequence"/>
</dbReference>
<evidence type="ECO:0000313" key="2">
    <source>
        <dbReference type="EMBL" id="MDT2544556.1"/>
    </source>
</evidence>
<dbReference type="EMBL" id="JARPXL010000007">
    <property type="protein sequence ID" value="MDT2544556.1"/>
    <property type="molecule type" value="Genomic_DNA"/>
</dbReference>
<dbReference type="Gene3D" id="2.40.30.100">
    <property type="entry name" value="AF2212/PG0164-like"/>
    <property type="match status" value="1"/>
</dbReference>
<gene>
    <name evidence="2" type="ORF">P7D69_09425</name>
    <name evidence="1" type="ORF">P7D78_19900</name>
</gene>
<reference evidence="2" key="1">
    <citation type="submission" date="2023-03" db="EMBL/GenBank/DDBJ databases">
        <authorList>
            <person name="Shen W."/>
            <person name="Cai J."/>
        </authorList>
    </citation>
    <scope>NUCLEOTIDE SEQUENCE</scope>
    <source>
        <strain evidence="1">B646-2</strain>
        <strain evidence="2">Y15</strain>
    </source>
</reference>
<dbReference type="Pfam" id="PF08922">
    <property type="entry name" value="DUF1905"/>
    <property type="match status" value="1"/>
</dbReference>
<dbReference type="SUPFAM" id="SSF141694">
    <property type="entry name" value="AF2212/PG0164-like"/>
    <property type="match status" value="1"/>
</dbReference>
<accession>A0AAW8T9M9</accession>